<dbReference type="Pfam" id="PF13692">
    <property type="entry name" value="Glyco_trans_1_4"/>
    <property type="match status" value="1"/>
</dbReference>
<reference evidence="8 9" key="1">
    <citation type="submission" date="2013-02" db="EMBL/GenBank/DDBJ databases">
        <title>Draft Genome Sequence of Streptomyces afghaniensis, Which Produces Compounds of the Julimycin B-Complex.</title>
        <authorList>
            <person name="Gruening B.A."/>
            <person name="Praeg A."/>
            <person name="Erxleben A."/>
            <person name="Guenther S."/>
            <person name="Fiedler H.-P."/>
            <person name="Goodfellow M."/>
            <person name="Mueller M."/>
        </authorList>
    </citation>
    <scope>NUCLEOTIDE SEQUENCE [LARGE SCALE GENOMIC DNA]</scope>
    <source>
        <strain evidence="8 9">772</strain>
    </source>
</reference>
<dbReference type="OrthoDB" id="6286688at2"/>
<keyword evidence="6" id="KW-0320">Glycogen biosynthesis</keyword>
<dbReference type="Pfam" id="PF08323">
    <property type="entry name" value="Glyco_transf_5"/>
    <property type="match status" value="1"/>
</dbReference>
<organism evidence="8 9">
    <name type="scientific">Streptomyces afghaniensis 772</name>
    <dbReference type="NCBI Taxonomy" id="1283301"/>
    <lineage>
        <taxon>Bacteria</taxon>
        <taxon>Bacillati</taxon>
        <taxon>Actinomycetota</taxon>
        <taxon>Actinomycetes</taxon>
        <taxon>Kitasatosporales</taxon>
        <taxon>Streptomycetaceae</taxon>
        <taxon>Streptomyces</taxon>
    </lineage>
</organism>
<dbReference type="PANTHER" id="PTHR45825">
    <property type="entry name" value="GRANULE-BOUND STARCH SYNTHASE 1, CHLOROPLASTIC/AMYLOPLASTIC"/>
    <property type="match status" value="1"/>
</dbReference>
<protein>
    <recommendedName>
        <fullName evidence="3">starch synthase</fullName>
        <ecNumber evidence="3">2.4.1.21</ecNumber>
    </recommendedName>
</protein>
<evidence type="ECO:0000313" key="9">
    <source>
        <dbReference type="Proteomes" id="UP000015001"/>
    </source>
</evidence>
<accession>S4NJF5</accession>
<evidence type="ECO:0000256" key="5">
    <source>
        <dbReference type="ARBA" id="ARBA00022679"/>
    </source>
</evidence>
<gene>
    <name evidence="8" type="ORF">STAFG_4400</name>
</gene>
<dbReference type="EC" id="2.4.1.21" evidence="3"/>
<dbReference type="InterPro" id="IPR011835">
    <property type="entry name" value="GS/SS"/>
</dbReference>
<keyword evidence="9" id="KW-1185">Reference proteome</keyword>
<dbReference type="PANTHER" id="PTHR45825:SF11">
    <property type="entry name" value="ALPHA AMYLASE DOMAIN-CONTAINING PROTEIN"/>
    <property type="match status" value="1"/>
</dbReference>
<evidence type="ECO:0000256" key="3">
    <source>
        <dbReference type="ARBA" id="ARBA00012588"/>
    </source>
</evidence>
<evidence type="ECO:0000256" key="6">
    <source>
        <dbReference type="ARBA" id="ARBA00023056"/>
    </source>
</evidence>
<feature type="domain" description="Starch synthase catalytic" evidence="7">
    <location>
        <begin position="3"/>
        <end position="236"/>
    </location>
</feature>
<dbReference type="GO" id="GO:0009011">
    <property type="term" value="F:alpha-1,4-glucan glucosyltransferase (ADP-glucose donor) activity"/>
    <property type="evidence" value="ECO:0007669"/>
    <property type="project" value="UniProtKB-EC"/>
</dbReference>
<evidence type="ECO:0000256" key="4">
    <source>
        <dbReference type="ARBA" id="ARBA00022676"/>
    </source>
</evidence>
<sequence length="482" mass="52483">MKCLYVTQEYAPFFAEGGLGLTSAALPAALDTLHGTHHDLVLPYYTRLVDGAGLRTEQVFALPERQIAGHRSAATVHRLLDHPHSGDVFLLRADSWYDRAGLYRDEQYRPFADEAARAAFFGWCVAEWLAVGGRSYSLVHGNDWQSGAALAHLRDRFPSLPLLLTIHNGLYSGALDADDLLTLGLPARQAGLLRRHAPERPSLLLAGVLAADAVVTCSRGYARELLDETRGTPLGTALDRARPTGIVFGVDEELWHPGALGRPTYPFDAATVDAGKRVNKQAVQKRLCLTEDDSVPLIGICSRVVPEKGSDLLLEALAPLLVRGSVQLVLMGPAERGLQTAIHRLAEQAPTQLVYVPHFDQDIAWLTYAAADLTVMPSRVEPCGLNQLIAYRYGTLPVVTPVGGLRDTVTDVRTDPATGGGFLIPEHTAQSVRATVLDALDWMKCPGELTKARRRVMVQDWSWAMTAGEYAGVHARLTERAA</sequence>
<evidence type="ECO:0000256" key="2">
    <source>
        <dbReference type="ARBA" id="ARBA00010281"/>
    </source>
</evidence>
<dbReference type="EMBL" id="AOPY01001455">
    <property type="protein sequence ID" value="EPJ38534.1"/>
    <property type="molecule type" value="Genomic_DNA"/>
</dbReference>
<comment type="catalytic activity">
    <reaction evidence="1">
        <text>[(1-&gt;4)-alpha-D-glucosyl](n) + ADP-alpha-D-glucose = [(1-&gt;4)-alpha-D-glucosyl](n+1) + ADP + H(+)</text>
        <dbReference type="Rhea" id="RHEA:18189"/>
        <dbReference type="Rhea" id="RHEA-COMP:9584"/>
        <dbReference type="Rhea" id="RHEA-COMP:9587"/>
        <dbReference type="ChEBI" id="CHEBI:15378"/>
        <dbReference type="ChEBI" id="CHEBI:15444"/>
        <dbReference type="ChEBI" id="CHEBI:57498"/>
        <dbReference type="ChEBI" id="CHEBI:456216"/>
        <dbReference type="EC" id="2.4.1.21"/>
    </reaction>
</comment>
<dbReference type="GO" id="GO:0005978">
    <property type="term" value="P:glycogen biosynthetic process"/>
    <property type="evidence" value="ECO:0007669"/>
    <property type="project" value="UniProtKB-KW"/>
</dbReference>
<dbReference type="AlphaFoldDB" id="S4NJF5"/>
<dbReference type="SUPFAM" id="SSF53756">
    <property type="entry name" value="UDP-Glycosyltransferase/glycogen phosphorylase"/>
    <property type="match status" value="1"/>
</dbReference>
<evidence type="ECO:0000259" key="7">
    <source>
        <dbReference type="Pfam" id="PF08323"/>
    </source>
</evidence>
<dbReference type="Proteomes" id="UP000015001">
    <property type="component" value="Unassembled WGS sequence"/>
</dbReference>
<dbReference type="GO" id="GO:0004373">
    <property type="term" value="F:alpha-1,4-glucan glucosyltransferase (UDP-glucose donor) activity"/>
    <property type="evidence" value="ECO:0007669"/>
    <property type="project" value="InterPro"/>
</dbReference>
<keyword evidence="4" id="KW-0328">Glycosyltransferase</keyword>
<evidence type="ECO:0000313" key="8">
    <source>
        <dbReference type="EMBL" id="EPJ38534.1"/>
    </source>
</evidence>
<keyword evidence="5" id="KW-0808">Transferase</keyword>
<dbReference type="RefSeq" id="WP_020273305.1">
    <property type="nucleotide sequence ID" value="NZ_KE354211.1"/>
</dbReference>
<dbReference type="Gene3D" id="3.40.50.2000">
    <property type="entry name" value="Glycogen Phosphorylase B"/>
    <property type="match status" value="2"/>
</dbReference>
<proteinExistence type="inferred from homology"/>
<evidence type="ECO:0000256" key="1">
    <source>
        <dbReference type="ARBA" id="ARBA00001478"/>
    </source>
</evidence>
<dbReference type="NCBIfam" id="TIGR02095">
    <property type="entry name" value="glgA"/>
    <property type="match status" value="1"/>
</dbReference>
<dbReference type="HOGENOM" id="CLU_009583_18_5_11"/>
<dbReference type="InterPro" id="IPR013534">
    <property type="entry name" value="Starch_synth_cat_dom"/>
</dbReference>
<comment type="similarity">
    <text evidence="2">Belongs to the glycosyltransferase 1 family. Bacterial/plant glycogen synthase subfamily.</text>
</comment>
<dbReference type="PATRIC" id="fig|1283301.3.peg.4372"/>
<comment type="caution">
    <text evidence="8">The sequence shown here is derived from an EMBL/GenBank/DDBJ whole genome shotgun (WGS) entry which is preliminary data.</text>
</comment>
<name>S4NJF5_9ACTN</name>